<dbReference type="SUPFAM" id="SSF57184">
    <property type="entry name" value="Growth factor receptor domain"/>
    <property type="match status" value="2"/>
</dbReference>
<dbReference type="InterPro" id="IPR002049">
    <property type="entry name" value="LE_dom"/>
</dbReference>
<feature type="domain" description="EGF-like" evidence="5">
    <location>
        <begin position="1672"/>
        <end position="1710"/>
    </location>
</feature>
<feature type="transmembrane region" description="Helical" evidence="3">
    <location>
        <begin position="2012"/>
        <end position="2037"/>
    </location>
</feature>
<dbReference type="InterPro" id="IPR005127">
    <property type="entry name" value="Giardia_VSP"/>
</dbReference>
<evidence type="ECO:0000313" key="6">
    <source>
        <dbReference type="EMBL" id="KWX14067.1"/>
    </source>
</evidence>
<dbReference type="Gene3D" id="2.10.220.10">
    <property type="entry name" value="Hormone Receptor, Insulin-like Growth Factor Receptor 1, Chain A, domain 2"/>
    <property type="match status" value="1"/>
</dbReference>
<keyword evidence="3" id="KW-0472">Membrane</keyword>
<organism evidence="6 7">
    <name type="scientific">Giardia duodenalis assemblage B</name>
    <dbReference type="NCBI Taxonomy" id="1394984"/>
    <lineage>
        <taxon>Eukaryota</taxon>
        <taxon>Metamonada</taxon>
        <taxon>Diplomonadida</taxon>
        <taxon>Hexamitidae</taxon>
        <taxon>Giardiinae</taxon>
        <taxon>Giardia</taxon>
    </lineage>
</organism>
<reference evidence="6 7" key="1">
    <citation type="journal article" date="2015" name="Mol. Biochem. Parasitol.">
        <title>Identification of polymorphic genes for use in assemblage B genotyping assays through comparative genomics of multiple assemblage B Giardia duodenalis isolates.</title>
        <authorList>
            <person name="Wielinga C."/>
            <person name="Thompson R.C."/>
            <person name="Monis P."/>
            <person name="Ryan U."/>
        </authorList>
    </citation>
    <scope>NUCLEOTIDE SEQUENCE [LARGE SCALE GENOMIC DNA]</scope>
    <source>
        <strain evidence="6 7">BAH15c1</strain>
    </source>
</reference>
<dbReference type="PANTHER" id="PTHR23275:SF100">
    <property type="entry name" value="EGF-LIKE DOMAIN-CONTAINING PROTEIN"/>
    <property type="match status" value="1"/>
</dbReference>
<evidence type="ECO:0000259" key="5">
    <source>
        <dbReference type="PROSITE" id="PS50026"/>
    </source>
</evidence>
<dbReference type="PROSITE" id="PS01248">
    <property type="entry name" value="EGF_LAM_1"/>
    <property type="match status" value="1"/>
</dbReference>
<evidence type="ECO:0000313" key="7">
    <source>
        <dbReference type="Proteomes" id="UP000070089"/>
    </source>
</evidence>
<evidence type="ECO:0000256" key="2">
    <source>
        <dbReference type="PROSITE-ProRule" id="PRU00076"/>
    </source>
</evidence>
<feature type="domain" description="EGF-like" evidence="5">
    <location>
        <begin position="1619"/>
        <end position="1652"/>
    </location>
</feature>
<keyword evidence="2" id="KW-1015">Disulfide bond</keyword>
<feature type="disulfide bond" evidence="2">
    <location>
        <begin position="1681"/>
        <end position="1698"/>
    </location>
</feature>
<feature type="domain" description="EGF-like" evidence="5">
    <location>
        <begin position="34"/>
        <end position="74"/>
    </location>
</feature>
<dbReference type="PANTHER" id="PTHR23275">
    <property type="entry name" value="CABRIOLET.-RELATED"/>
    <property type="match status" value="1"/>
</dbReference>
<evidence type="ECO:0000256" key="1">
    <source>
        <dbReference type="ARBA" id="ARBA00022536"/>
    </source>
</evidence>
<dbReference type="Pfam" id="PF03302">
    <property type="entry name" value="VSP"/>
    <property type="match status" value="1"/>
</dbReference>
<comment type="caution">
    <text evidence="2">Lacks conserved residue(s) required for the propagation of feature annotation.</text>
</comment>
<sequence>MTSLLALNIKLAMLLATLALLVGSSASSGCIHQTLNPDGEYECQHGGVCTQFGTFLSSGFICDCPRGTLGRACGYCDRSFLLINDRCVNPSCVLDGVSVCGDGGECVYTEDTDSWSCSCGTGFVDLAGTCIASACIDPAAPTKVCNDYGSCKRLPGGVTGEDYTCECDKLHQGDLCDTCNRRMSKPVTTDGVTECVSIDCFNGDDELPCGGTGRCVGYPTENGMSYVCMCPIGYSLVDKVCVPLGCVFEYSDGHHVCGYDDSFKTACVKDSQGAGSCNCPTGTTLMDGYGCVSSQCIDSGDTVPCGGVGGCYVYQIGTSSTTYKCMCPHYTAGTYCKTCAPDEATEIDGVCVPNDCVYGGTSCNGHGVCHTVLVHSFCECEADFSIVDEGRHYCGIPECHDPNTEMLCSGAGVCDEQARVCACLDGFQYQTYGGCVPDKLITDGQICNGRGVAVLKDPWDLPANTRLNATNPDHWTCRCSALYAGDTCSTCNPLKAFTATSTSSPSSSSVGASLPTCTPRDCYADGYEKKTPADPSSPYKDQPTKLCTNPLQTDNTALGTCQTYPVGEEQLFICESTNANMYQQAYNSSSIYPIACTMPGQFYVHRNFMCGFLESKTGPFDLLRIGCTAATGGSYNCTCTGGYNWVKKTFGSLERYSCMHDDCLNNGAESGSSDYNDYCAGLGDCVIDTLDSSRHICVCGDGAVTVKGKCIPRACVSGWKDEISPIICGGRGVCTHWGDGEWGCKCMDIDHYTYVNGGCYPNACIYTWQNPSDGTAYIQLCGGDNHVPGGTCVVDEASPSDSYCECNEDFVKYDHTCVHKTCTSVDYHNDFQVTHDSICSGTGFCYFSSRTNTSHCLCTTGTAYGPFCSVESCVTTIDYEFGDLWGEIYLNCGRPGAGVCSITTTGGATTGTCSCNSDYEILPDISDKFCLNTGCIDNEVYCGGDLAAICSVSGDTPACLCSPAFMAVNDTCVPKECYAPKPDGTLAVCGGVGTCTKQADSSLYTCQCSQTGYTAAQMKYGGNTVWTCAPTSCVDGVGQTKKTPTVCGGTVGGSCVGSGGQYRCSCGDGFLLFTPTQCVSNSCLSQNSSGQVSICSGVGTCFENATSVSTSYYCASCGSNFKAIDGKCVSDSCSFAIGSSGKYYVCGKLGNFGECVGSGSGFTCACSRATFLYNGYCVPNQCTDNYRYLAECGGHGVCKFKTLGEFTCVCNENYETVDTDALGLHYCVAQACMVKSGNTITSICNGHGLCRNNACTCYPGYADESNASTDNPTGNCTVCASGYKEYPAPTSFAAIADGARCVKNNCGQSTQADDCGGSAVANSPSCAYSSKSGTYECSCKTGYYADSGICKVSSCVGEGSTVECGGSIFGACDNTNKICVCASGMVLVKPYLCVSPRCISNSATNEVCNGQGTCTVSPLTRTPMCSCSDGYTTARDGLCYPSACFNDPEHTQPMVCDGAENTCTSGTCACAPPFVKLSGQNGCVHSDCIQNGLVCGGRGVCRANLLYTKFTCLCDSNYILATDGTCQPASCSRDGVTICDGNGSCELGADGTTYGCQCNTDSVSYANGCTPRACFPRNNPRYTLCGGYGQCDMSARVCQCNSGATLTDELLCQPASCVNPAYTETVCTNNGACSSTSNTCMCAEGSAGTYCESCAHGYRKHTSNDDYNGMCVKDSCGTKNCGIPGECIFDASQTEYRCSCNEGFYYSASEETCRRCFVENCVICNGDSSCAVCEDGYYSNKGRCRECDDDCRTCSGPEESQCLSCKPGKVHSTGTGSANCIDECRENSDGCATCGSVIAGSKYCSVCSGQSSFPLDGVCQAKSSRAAGDACEAVSAGRCTRCSNNYFLYEGGCYSTSRLPGSQVCSAALSGSCLKCAEGYYKGTASSGCVACDSLMDGCTKCTASGCTECEGGYYPDASSGKCVQCAGPCKTCNGAGSRCTSCAEGYFAQFMADGVKDYGECRSCSNTTADNGLVGVKNCKQCVVFAIGSPTLPEKVHCDEFSSGNKSSAGVIAGSVIAVLLVLGGVAGFCVWWFLIRGKKGSQASRGGRSSFSSKRNYARTVSDPDSTSLLSADMTTSLL</sequence>
<dbReference type="InterPro" id="IPR006212">
    <property type="entry name" value="Furin_repeat"/>
</dbReference>
<dbReference type="InterPro" id="IPR009030">
    <property type="entry name" value="Growth_fac_rcpt_cys_sf"/>
</dbReference>
<keyword evidence="1 2" id="KW-0245">EGF-like domain</keyword>
<dbReference type="SMART" id="SM00261">
    <property type="entry name" value="FU"/>
    <property type="match status" value="2"/>
</dbReference>
<feature type="chain" id="PRO_5007800128" evidence="4">
    <location>
        <begin position="27"/>
        <end position="2081"/>
    </location>
</feature>
<keyword evidence="4" id="KW-0732">Signal</keyword>
<feature type="disulfide bond" evidence="2">
    <location>
        <begin position="1642"/>
        <end position="1651"/>
    </location>
</feature>
<proteinExistence type="predicted"/>
<dbReference type="PROSITE" id="PS50026">
    <property type="entry name" value="EGF_3"/>
    <property type="match status" value="3"/>
</dbReference>
<evidence type="ECO:0000256" key="3">
    <source>
        <dbReference type="SAM" id="Phobius"/>
    </source>
</evidence>
<keyword evidence="3" id="KW-1133">Transmembrane helix</keyword>
<keyword evidence="3" id="KW-0812">Transmembrane</keyword>
<dbReference type="PROSITE" id="PS01186">
    <property type="entry name" value="EGF_2"/>
    <property type="match status" value="3"/>
</dbReference>
<dbReference type="SMART" id="SM00181">
    <property type="entry name" value="EGF"/>
    <property type="match status" value="28"/>
</dbReference>
<feature type="signal peptide" evidence="4">
    <location>
        <begin position="1"/>
        <end position="26"/>
    </location>
</feature>
<dbReference type="InterPro" id="IPR000742">
    <property type="entry name" value="EGF"/>
</dbReference>
<feature type="disulfide bond" evidence="2">
    <location>
        <begin position="64"/>
        <end position="73"/>
    </location>
</feature>
<dbReference type="InterPro" id="IPR052798">
    <property type="entry name" value="Giardia_VSA"/>
</dbReference>
<protein>
    <submittedName>
        <fullName evidence="6">High cysteine membrane protein Group 1</fullName>
    </submittedName>
</protein>
<comment type="caution">
    <text evidence="6">The sequence shown here is derived from an EMBL/GenBank/DDBJ whole genome shotgun (WGS) entry which is preliminary data.</text>
</comment>
<dbReference type="VEuPathDB" id="GiardiaDB:QR46_1947"/>
<gene>
    <name evidence="6" type="ORF">QR46_1947</name>
</gene>
<dbReference type="EMBL" id="JXTI01000045">
    <property type="protein sequence ID" value="KWX14067.1"/>
    <property type="molecule type" value="Genomic_DNA"/>
</dbReference>
<evidence type="ECO:0000256" key="4">
    <source>
        <dbReference type="SAM" id="SignalP"/>
    </source>
</evidence>
<dbReference type="OrthoDB" id="409374at2759"/>
<name>A0A132NVI7_GIAIN</name>
<accession>A0A132NVI7</accession>
<dbReference type="PROSITE" id="PS00022">
    <property type="entry name" value="EGF_1"/>
    <property type="match status" value="3"/>
</dbReference>
<dbReference type="Proteomes" id="UP000070089">
    <property type="component" value="Unassembled WGS sequence"/>
</dbReference>